<dbReference type="SUPFAM" id="SSF49503">
    <property type="entry name" value="Cupredoxins"/>
    <property type="match status" value="1"/>
</dbReference>
<evidence type="ECO:0008006" key="5">
    <source>
        <dbReference type="Google" id="ProtNLM"/>
    </source>
</evidence>
<organism evidence="3 4">
    <name type="scientific">Rubroshorea leprosula</name>
    <dbReference type="NCBI Taxonomy" id="152421"/>
    <lineage>
        <taxon>Eukaryota</taxon>
        <taxon>Viridiplantae</taxon>
        <taxon>Streptophyta</taxon>
        <taxon>Embryophyta</taxon>
        <taxon>Tracheophyta</taxon>
        <taxon>Spermatophyta</taxon>
        <taxon>Magnoliopsida</taxon>
        <taxon>eudicotyledons</taxon>
        <taxon>Gunneridae</taxon>
        <taxon>Pentapetalae</taxon>
        <taxon>rosids</taxon>
        <taxon>malvids</taxon>
        <taxon>Malvales</taxon>
        <taxon>Dipterocarpaceae</taxon>
        <taxon>Rubroshorea</taxon>
    </lineage>
</organism>
<keyword evidence="4" id="KW-1185">Reference proteome</keyword>
<feature type="compositionally biased region" description="Polar residues" evidence="1">
    <location>
        <begin position="101"/>
        <end position="113"/>
    </location>
</feature>
<gene>
    <name evidence="3" type="ORF">SLEP1_g8780</name>
</gene>
<dbReference type="InterPro" id="IPR008972">
    <property type="entry name" value="Cupredoxin"/>
</dbReference>
<comment type="caution">
    <text evidence="3">The sequence shown here is derived from an EMBL/GenBank/DDBJ whole genome shotgun (WGS) entry which is preliminary data.</text>
</comment>
<evidence type="ECO:0000256" key="2">
    <source>
        <dbReference type="SAM" id="SignalP"/>
    </source>
</evidence>
<dbReference type="EMBL" id="BPVZ01000009">
    <property type="protein sequence ID" value="GKU95416.1"/>
    <property type="molecule type" value="Genomic_DNA"/>
</dbReference>
<evidence type="ECO:0000313" key="4">
    <source>
        <dbReference type="Proteomes" id="UP001054252"/>
    </source>
</evidence>
<accession>A0AAV5IB59</accession>
<reference evidence="3 4" key="1">
    <citation type="journal article" date="2021" name="Commun. Biol.">
        <title>The genome of Shorea leprosula (Dipterocarpaceae) highlights the ecological relevance of drought in aseasonal tropical rainforests.</title>
        <authorList>
            <person name="Ng K.K.S."/>
            <person name="Kobayashi M.J."/>
            <person name="Fawcett J.A."/>
            <person name="Hatakeyama M."/>
            <person name="Paape T."/>
            <person name="Ng C.H."/>
            <person name="Ang C.C."/>
            <person name="Tnah L.H."/>
            <person name="Lee C.T."/>
            <person name="Nishiyama T."/>
            <person name="Sese J."/>
            <person name="O'Brien M.J."/>
            <person name="Copetti D."/>
            <person name="Mohd Noor M.I."/>
            <person name="Ong R.C."/>
            <person name="Putra M."/>
            <person name="Sireger I.Z."/>
            <person name="Indrioko S."/>
            <person name="Kosugi Y."/>
            <person name="Izuno A."/>
            <person name="Isagi Y."/>
            <person name="Lee S.L."/>
            <person name="Shimizu K.K."/>
        </authorList>
    </citation>
    <scope>NUCLEOTIDE SEQUENCE [LARGE SCALE GENOMIC DNA]</scope>
    <source>
        <strain evidence="3">214</strain>
    </source>
</reference>
<protein>
    <recommendedName>
        <fullName evidence="5">Phytocyanin domain-containing protein</fullName>
    </recommendedName>
</protein>
<feature type="chain" id="PRO_5043943903" description="Phytocyanin domain-containing protein" evidence="2">
    <location>
        <begin position="24"/>
        <end position="138"/>
    </location>
</feature>
<keyword evidence="2" id="KW-0732">Signal</keyword>
<proteinExistence type="predicted"/>
<feature type="signal peptide" evidence="2">
    <location>
        <begin position="1"/>
        <end position="23"/>
    </location>
</feature>
<dbReference type="Proteomes" id="UP001054252">
    <property type="component" value="Unassembled WGS sequence"/>
</dbReference>
<evidence type="ECO:0000256" key="1">
    <source>
        <dbReference type="SAM" id="MobiDB-lite"/>
    </source>
</evidence>
<sequence length="138" mass="14987">MASSMIFFITFATFVAFIPSILATDHEVGDGNGWHLNFDYQAWAATKEFWVVFKYPQGAHKEPTMCAELMELHFSNHCVAGNMKLARTVLAEGQSPPISPAPSSGRPTSPAPSSGISVASRYNGWIVLILGILGWAIT</sequence>
<dbReference type="AlphaFoldDB" id="A0AAV5IB59"/>
<name>A0AAV5IB59_9ROSI</name>
<dbReference type="Gene3D" id="2.60.40.420">
    <property type="entry name" value="Cupredoxins - blue copper proteins"/>
    <property type="match status" value="1"/>
</dbReference>
<evidence type="ECO:0000313" key="3">
    <source>
        <dbReference type="EMBL" id="GKU95416.1"/>
    </source>
</evidence>
<feature type="region of interest" description="Disordered" evidence="1">
    <location>
        <begin position="94"/>
        <end position="113"/>
    </location>
</feature>